<organism evidence="3 4">
    <name type="scientific">Ganoderma sinense ZZ0214-1</name>
    <dbReference type="NCBI Taxonomy" id="1077348"/>
    <lineage>
        <taxon>Eukaryota</taxon>
        <taxon>Fungi</taxon>
        <taxon>Dikarya</taxon>
        <taxon>Basidiomycota</taxon>
        <taxon>Agaricomycotina</taxon>
        <taxon>Agaricomycetes</taxon>
        <taxon>Polyporales</taxon>
        <taxon>Polyporaceae</taxon>
        <taxon>Ganoderma</taxon>
    </lineage>
</organism>
<dbReference type="SUPFAM" id="SSF56112">
    <property type="entry name" value="Protein kinase-like (PK-like)"/>
    <property type="match status" value="1"/>
</dbReference>
<feature type="region of interest" description="Disordered" evidence="1">
    <location>
        <begin position="780"/>
        <end position="831"/>
    </location>
</feature>
<evidence type="ECO:0000313" key="3">
    <source>
        <dbReference type="EMBL" id="PIL33397.1"/>
    </source>
</evidence>
<gene>
    <name evidence="3" type="ORF">GSI_04018</name>
</gene>
<dbReference type="GO" id="GO:0004672">
    <property type="term" value="F:protein kinase activity"/>
    <property type="evidence" value="ECO:0007669"/>
    <property type="project" value="InterPro"/>
</dbReference>
<feature type="domain" description="Protein kinase" evidence="2">
    <location>
        <begin position="341"/>
        <end position="682"/>
    </location>
</feature>
<dbReference type="Pfam" id="PF17667">
    <property type="entry name" value="Pkinase_fungal"/>
    <property type="match status" value="2"/>
</dbReference>
<protein>
    <recommendedName>
        <fullName evidence="2">Protein kinase domain-containing protein</fullName>
    </recommendedName>
</protein>
<dbReference type="STRING" id="1077348.A0A2G8SI50"/>
<sequence>MSYISSNVPSSPTKFCRVNGSAATLARNKADARAELRTMAHRKAYVSNIDAFFDNFFPPNTSTSKKAVPNIFQGAPTTFSSEKAMYKWLCERLNSSGQFKGKVFVNTGYKADPSDETKQAIDCGMYLSENAPAKGFTALGEESRRNIWSALELGLECKLHDTPDPLDEQQEEGTDPTTDGGKNIWAQLLSYAALVFKFQKRLFHYIVLFFGRYARIFRFDHSGIVATEKIDYTTDEGGKRLTEFFVRYGRLQAKNRGHDPTTTRINGKAIKPKNKEGDEGLAELAEEMRKYGQKIAEMRPQDHVPPLFNKTLDEQWPWWRLKVYDEVTESCHYFAVGKPHFYSGGVVGRGTCGYIAVPLDAKNKPRPLRINKDGKPVAVDRAVDKDDETSADNAQSKDVYFVYLKDAWRVDHPGIEKEGAVLQVLNQHKVQYVPTVLYHGDLGDDTLSYAHWPEYHADEDVRDCPLKSHQHYRLVVAEVGKPLSEFANGLELVIAILCCVIAHKEACRAGYIHRDISAGNILLYPNAAGAWCGLLNDWELSKAFEDGKTKEGSRQLYRTGTWQFTSVHALTNFSRIMTVSDDLESFFHVLLYFAIRFLPHNATAVVRELLYHYFDEYTNGRPGQTSGSTKFMAMHHGVIDITRYTGTNIDEDQKVIDPYLKFLWPGRQSTNESAPVKSHPIDRLINELLQWFKALYARDIKDAPEDAEPTDQADAVSGAASLALLGMKGVEMTNRTPISSNVQETSEADKQKQLELAQKLETHDAMVELLLRYIQQMKWPAKDKGHDKKPKNGYTPPKDNIPATSTQIGSKRIVENGAEPSSKRVRSKARA</sequence>
<dbReference type="PROSITE" id="PS00109">
    <property type="entry name" value="PROTEIN_KINASE_TYR"/>
    <property type="match status" value="1"/>
</dbReference>
<dbReference type="Proteomes" id="UP000230002">
    <property type="component" value="Unassembled WGS sequence"/>
</dbReference>
<dbReference type="InterPro" id="IPR008266">
    <property type="entry name" value="Tyr_kinase_AS"/>
</dbReference>
<dbReference type="PROSITE" id="PS50011">
    <property type="entry name" value="PROTEIN_KINASE_DOM"/>
    <property type="match status" value="1"/>
</dbReference>
<dbReference type="PANTHER" id="PTHR38248:SF2">
    <property type="entry name" value="FUNK1 11"/>
    <property type="match status" value="1"/>
</dbReference>
<evidence type="ECO:0000259" key="2">
    <source>
        <dbReference type="PROSITE" id="PS50011"/>
    </source>
</evidence>
<accession>A0A2G8SI50</accession>
<dbReference type="Gene3D" id="1.10.510.10">
    <property type="entry name" value="Transferase(Phosphotransferase) domain 1"/>
    <property type="match status" value="1"/>
</dbReference>
<name>A0A2G8SI50_9APHY</name>
<dbReference type="EMBL" id="AYKW01000007">
    <property type="protein sequence ID" value="PIL33397.1"/>
    <property type="molecule type" value="Genomic_DNA"/>
</dbReference>
<reference evidence="3 4" key="1">
    <citation type="journal article" date="2015" name="Sci. Rep.">
        <title>Chromosome-level genome map provides insights into diverse defense mechanisms in the medicinal fungus Ganoderma sinense.</title>
        <authorList>
            <person name="Zhu Y."/>
            <person name="Xu J."/>
            <person name="Sun C."/>
            <person name="Zhou S."/>
            <person name="Xu H."/>
            <person name="Nelson D.R."/>
            <person name="Qian J."/>
            <person name="Song J."/>
            <person name="Luo H."/>
            <person name="Xiang L."/>
            <person name="Li Y."/>
            <person name="Xu Z."/>
            <person name="Ji A."/>
            <person name="Wang L."/>
            <person name="Lu S."/>
            <person name="Hayward A."/>
            <person name="Sun W."/>
            <person name="Li X."/>
            <person name="Schwartz D.C."/>
            <person name="Wang Y."/>
            <person name="Chen S."/>
        </authorList>
    </citation>
    <scope>NUCLEOTIDE SEQUENCE [LARGE SCALE GENOMIC DNA]</scope>
    <source>
        <strain evidence="3 4">ZZ0214-1</strain>
    </source>
</reference>
<dbReference type="PANTHER" id="PTHR38248">
    <property type="entry name" value="FUNK1 6"/>
    <property type="match status" value="1"/>
</dbReference>
<dbReference type="OrthoDB" id="2745837at2759"/>
<comment type="caution">
    <text evidence="3">The sequence shown here is derived from an EMBL/GenBank/DDBJ whole genome shotgun (WGS) entry which is preliminary data.</text>
</comment>
<dbReference type="InterPro" id="IPR000719">
    <property type="entry name" value="Prot_kinase_dom"/>
</dbReference>
<dbReference type="AlphaFoldDB" id="A0A2G8SI50"/>
<dbReference type="InterPro" id="IPR040976">
    <property type="entry name" value="Pkinase_fungal"/>
</dbReference>
<dbReference type="InterPro" id="IPR011009">
    <property type="entry name" value="Kinase-like_dom_sf"/>
</dbReference>
<evidence type="ECO:0000256" key="1">
    <source>
        <dbReference type="SAM" id="MobiDB-lite"/>
    </source>
</evidence>
<keyword evidence="4" id="KW-1185">Reference proteome</keyword>
<evidence type="ECO:0000313" key="4">
    <source>
        <dbReference type="Proteomes" id="UP000230002"/>
    </source>
</evidence>
<dbReference type="GO" id="GO:0005524">
    <property type="term" value="F:ATP binding"/>
    <property type="evidence" value="ECO:0007669"/>
    <property type="project" value="InterPro"/>
</dbReference>
<proteinExistence type="predicted"/>